<reference evidence="3 4" key="1">
    <citation type="journal article" date="2014" name="PLoS Genet.">
        <title>Phylogenetically driven sequencing of extremely halophilic archaea reveals strategies for static and dynamic osmo-response.</title>
        <authorList>
            <person name="Becker E.A."/>
            <person name="Seitzer P.M."/>
            <person name="Tritt A."/>
            <person name="Larsen D."/>
            <person name="Krusor M."/>
            <person name="Yao A.I."/>
            <person name="Wu D."/>
            <person name="Madern D."/>
            <person name="Eisen J.A."/>
            <person name="Darling A.E."/>
            <person name="Facciotti M.T."/>
        </authorList>
    </citation>
    <scope>NUCLEOTIDE SEQUENCE [LARGE SCALE GENOMIC DNA]</scope>
    <source>
        <strain evidence="3 4">JCM 13916</strain>
    </source>
</reference>
<accession>M0PQ11</accession>
<dbReference type="EMBL" id="AOJJ01000049">
    <property type="protein sequence ID" value="EMA71629.1"/>
    <property type="molecule type" value="Genomic_DNA"/>
</dbReference>
<name>M0PQ11_9EURY</name>
<feature type="region of interest" description="Disordered" evidence="2">
    <location>
        <begin position="28"/>
        <end position="81"/>
    </location>
</feature>
<dbReference type="STRING" id="1230455.C462_06110"/>
<dbReference type="PANTHER" id="PTHR31977">
    <property type="entry name" value="UPF0696 PROTEIN C11ORF68"/>
    <property type="match status" value="1"/>
</dbReference>
<feature type="compositionally biased region" description="Basic and acidic residues" evidence="2">
    <location>
        <begin position="29"/>
        <end position="41"/>
    </location>
</feature>
<dbReference type="PATRIC" id="fig|1230455.3.peg.1162"/>
<dbReference type="InterPro" id="IPR015034">
    <property type="entry name" value="Bles03"/>
</dbReference>
<comment type="caution">
    <text evidence="3">The sequence shown here is derived from an EMBL/GenBank/DDBJ whole genome shotgun (WGS) entry which is preliminary data.</text>
</comment>
<dbReference type="SUPFAM" id="SSF55418">
    <property type="entry name" value="eIF4e-like"/>
    <property type="match status" value="1"/>
</dbReference>
<organism evidence="3 4">
    <name type="scientific">Halorubrum distributum JCM 13916</name>
    <dbReference type="NCBI Taxonomy" id="1230455"/>
    <lineage>
        <taxon>Archaea</taxon>
        <taxon>Methanobacteriati</taxon>
        <taxon>Methanobacteriota</taxon>
        <taxon>Stenosarchaea group</taxon>
        <taxon>Halobacteria</taxon>
        <taxon>Halobacteriales</taxon>
        <taxon>Haloferacaceae</taxon>
        <taxon>Halorubrum</taxon>
        <taxon>Halorubrum distributum group</taxon>
    </lineage>
</organism>
<dbReference type="Gene3D" id="3.30.760.10">
    <property type="entry name" value="RNA Cap, Translation Initiation Factor Eif4e"/>
    <property type="match status" value="1"/>
</dbReference>
<dbReference type="RefSeq" id="WP_007994465.1">
    <property type="nucleotide sequence ID" value="NZ_AOJJ01000049.1"/>
</dbReference>
<sequence>MVTDRSPSEIDDEGWHWLRVKHVTGFPRQARDGYFPDHDVTRPAATSEADLPEVDPEADLPEVDPEADLPRIDQGREVSLPADPETVRDVDRLALETTYLSGKWLVERPAAAVDDFWRAVVEDVEAGRFWDAKVTTRAGREAFGETDHAVLVFTPNYFDRADVDRVRRRLREVHGVTEAIRYRPDVYTLDGVHEERLGALGDSGAARFRA</sequence>
<evidence type="ECO:0000313" key="4">
    <source>
        <dbReference type="Proteomes" id="UP000011528"/>
    </source>
</evidence>
<dbReference type="PANTHER" id="PTHR31977:SF1">
    <property type="entry name" value="UPF0696 PROTEIN C11ORF68"/>
    <property type="match status" value="1"/>
</dbReference>
<evidence type="ECO:0000256" key="2">
    <source>
        <dbReference type="SAM" id="MobiDB-lite"/>
    </source>
</evidence>
<feature type="compositionally biased region" description="Acidic residues" evidence="2">
    <location>
        <begin position="50"/>
        <end position="67"/>
    </location>
</feature>
<gene>
    <name evidence="3" type="ORF">C462_06110</name>
</gene>
<evidence type="ECO:0008006" key="5">
    <source>
        <dbReference type="Google" id="ProtNLM"/>
    </source>
</evidence>
<dbReference type="Pfam" id="PF08939">
    <property type="entry name" value="Bles03"/>
    <property type="match status" value="1"/>
</dbReference>
<dbReference type="Proteomes" id="UP000011528">
    <property type="component" value="Unassembled WGS sequence"/>
</dbReference>
<comment type="similarity">
    <text evidence="1">Belongs to the UPF0696 family.</text>
</comment>
<evidence type="ECO:0000313" key="3">
    <source>
        <dbReference type="EMBL" id="EMA71629.1"/>
    </source>
</evidence>
<dbReference type="AlphaFoldDB" id="M0PQ11"/>
<dbReference type="InterPro" id="IPR023398">
    <property type="entry name" value="TIF_eIF4e-like"/>
</dbReference>
<evidence type="ECO:0000256" key="1">
    <source>
        <dbReference type="ARBA" id="ARBA00010568"/>
    </source>
</evidence>
<protein>
    <recommendedName>
        <fullName evidence="5">DUF1917 domain-containing protein</fullName>
    </recommendedName>
</protein>
<proteinExistence type="inferred from homology"/>